<evidence type="ECO:0000256" key="5">
    <source>
        <dbReference type="ARBA" id="ARBA00023136"/>
    </source>
</evidence>
<keyword evidence="3 6" id="KW-0812">Transmembrane</keyword>
<feature type="transmembrane region" description="Helical" evidence="6">
    <location>
        <begin position="254"/>
        <end position="281"/>
    </location>
</feature>
<dbReference type="Proteomes" id="UP000492821">
    <property type="component" value="Unassembled WGS sequence"/>
</dbReference>
<evidence type="ECO:0000256" key="6">
    <source>
        <dbReference type="RuleBase" id="RU280813"/>
    </source>
</evidence>
<dbReference type="InterPro" id="IPR051119">
    <property type="entry name" value="Nematode_SR-like"/>
</dbReference>
<feature type="transmembrane region" description="Helical" evidence="6">
    <location>
        <begin position="177"/>
        <end position="202"/>
    </location>
</feature>
<feature type="transmembrane region" description="Helical" evidence="6">
    <location>
        <begin position="134"/>
        <end position="157"/>
    </location>
</feature>
<keyword evidence="4 6" id="KW-1133">Transmembrane helix</keyword>
<accession>A0A7E4ZSX4</accession>
<keyword evidence="7" id="KW-1185">Reference proteome</keyword>
<feature type="transmembrane region" description="Helical" evidence="6">
    <location>
        <begin position="223"/>
        <end position="248"/>
    </location>
</feature>
<evidence type="ECO:0000256" key="4">
    <source>
        <dbReference type="ARBA" id="ARBA00022989"/>
    </source>
</evidence>
<evidence type="ECO:0000313" key="8">
    <source>
        <dbReference type="WBParaSite" id="Pan_g15279.t1"/>
    </source>
</evidence>
<dbReference type="Pfam" id="PF10323">
    <property type="entry name" value="7TM_GPCR_Srv"/>
    <property type="match status" value="1"/>
</dbReference>
<dbReference type="GO" id="GO:0007606">
    <property type="term" value="P:sensory perception of chemical stimulus"/>
    <property type="evidence" value="ECO:0007669"/>
    <property type="project" value="UniProtKB-UniRule"/>
</dbReference>
<sequence length="324" mass="37210">MTDATEIRAIVFTALTAPFWFLQGSVIIFLVYCRYKRWQTYTTTFFMLFLMLCVLDSFSELLNFLGLRLIAFDFTHPFMLSSPLYSSVFYLLTAYVLYTQCFIHMSIAVNRLWGVYSITNGLSSRISTLGKIGIGLLPFLVIPILIPRFFHSAVYFLKADSSLSLRYTESGIQKYQSTTATCIIVFTALPTFIIELITVHKYQQLFKNNTMIDNKKCLQEYRLLCQSMIVLIVQILVCIFQVMIYISTLLGNDVLFASIMSMYVYTGDLLNLTGPVALIAVSKSFRKDYMQFWLRVLGVRHGEVHVSSTNNVVTMWRSNNQSVK</sequence>
<protein>
    <recommendedName>
        <fullName evidence="6">Serpentine receptor class gamma</fullName>
    </recommendedName>
</protein>
<dbReference type="PRINTS" id="PR00698">
    <property type="entry name" value="TMPROTEINSRG"/>
</dbReference>
<feature type="transmembrane region" description="Helical" evidence="6">
    <location>
        <begin position="45"/>
        <end position="67"/>
    </location>
</feature>
<dbReference type="InterPro" id="IPR019426">
    <property type="entry name" value="7TM_GPCR_serpentine_rcpt_Srv"/>
</dbReference>
<evidence type="ECO:0000256" key="1">
    <source>
        <dbReference type="ARBA" id="ARBA00004141"/>
    </source>
</evidence>
<dbReference type="InterPro" id="IPR000609">
    <property type="entry name" value="7TM_GPCR_serpentine_rcpt_Srg"/>
</dbReference>
<name>A0A7E4ZSX4_PANRE</name>
<keyword evidence="5 6" id="KW-0472">Membrane</keyword>
<dbReference type="AlphaFoldDB" id="A0A7E4ZSX4"/>
<evidence type="ECO:0000256" key="2">
    <source>
        <dbReference type="ARBA" id="ARBA00005692"/>
    </source>
</evidence>
<comment type="subcellular location">
    <subcellularLocation>
        <location evidence="1">Membrane</location>
        <topology evidence="1">Multi-pass membrane protein</topology>
    </subcellularLocation>
</comment>
<dbReference type="GO" id="GO:0004888">
    <property type="term" value="F:transmembrane signaling receptor activity"/>
    <property type="evidence" value="ECO:0007669"/>
    <property type="project" value="InterPro"/>
</dbReference>
<comment type="similarity">
    <text evidence="2 6">Belongs to the nematode receptor-like protein srg family.</text>
</comment>
<proteinExistence type="inferred from homology"/>
<dbReference type="PANTHER" id="PTHR31627:SF42">
    <property type="entry name" value="G_PROTEIN_RECEP_F1_2 DOMAIN-CONTAINING PROTEIN-RELATED"/>
    <property type="match status" value="1"/>
</dbReference>
<evidence type="ECO:0000313" key="7">
    <source>
        <dbReference type="Proteomes" id="UP000492821"/>
    </source>
</evidence>
<dbReference type="GO" id="GO:0016020">
    <property type="term" value="C:membrane"/>
    <property type="evidence" value="ECO:0007669"/>
    <property type="project" value="UniProtKB-SubCell"/>
</dbReference>
<organism evidence="7 8">
    <name type="scientific">Panagrellus redivivus</name>
    <name type="common">Microworm</name>
    <dbReference type="NCBI Taxonomy" id="6233"/>
    <lineage>
        <taxon>Eukaryota</taxon>
        <taxon>Metazoa</taxon>
        <taxon>Ecdysozoa</taxon>
        <taxon>Nematoda</taxon>
        <taxon>Chromadorea</taxon>
        <taxon>Rhabditida</taxon>
        <taxon>Tylenchina</taxon>
        <taxon>Panagrolaimomorpha</taxon>
        <taxon>Panagrolaimoidea</taxon>
        <taxon>Panagrolaimidae</taxon>
        <taxon>Panagrellus</taxon>
    </lineage>
</organism>
<reference evidence="8" key="2">
    <citation type="submission" date="2020-10" db="UniProtKB">
        <authorList>
            <consortium name="WormBaseParasite"/>
        </authorList>
    </citation>
    <scope>IDENTIFICATION</scope>
</reference>
<feature type="transmembrane region" description="Helical" evidence="6">
    <location>
        <begin position="12"/>
        <end position="33"/>
    </location>
</feature>
<dbReference type="WBParaSite" id="Pan_g15279.t1">
    <property type="protein sequence ID" value="Pan_g15279.t1"/>
    <property type="gene ID" value="Pan_g15279"/>
</dbReference>
<dbReference type="Gene3D" id="1.20.1070.10">
    <property type="entry name" value="Rhodopsin 7-helix transmembrane proteins"/>
    <property type="match status" value="1"/>
</dbReference>
<evidence type="ECO:0000256" key="3">
    <source>
        <dbReference type="ARBA" id="ARBA00022692"/>
    </source>
</evidence>
<reference evidence="7" key="1">
    <citation type="journal article" date="2013" name="Genetics">
        <title>The draft genome and transcriptome of Panagrellus redivivus are shaped by the harsh demands of a free-living lifestyle.</title>
        <authorList>
            <person name="Srinivasan J."/>
            <person name="Dillman A.R."/>
            <person name="Macchietto M.G."/>
            <person name="Heikkinen L."/>
            <person name="Lakso M."/>
            <person name="Fracchia K.M."/>
            <person name="Antoshechkin I."/>
            <person name="Mortazavi A."/>
            <person name="Wong G."/>
            <person name="Sternberg P.W."/>
        </authorList>
    </citation>
    <scope>NUCLEOTIDE SEQUENCE [LARGE SCALE GENOMIC DNA]</scope>
    <source>
        <strain evidence="7">MT8872</strain>
    </source>
</reference>
<dbReference type="PANTHER" id="PTHR31627">
    <property type="entry name" value="SERPENTINE RECEPTOR CLASS GAMMA-RELATED"/>
    <property type="match status" value="1"/>
</dbReference>
<feature type="transmembrane region" description="Helical" evidence="6">
    <location>
        <begin position="87"/>
        <end position="113"/>
    </location>
</feature>